<feature type="signal peptide" evidence="1">
    <location>
        <begin position="1"/>
        <end position="23"/>
    </location>
</feature>
<feature type="chain" id="PRO_5036093250" description="Two component regulator propeller" evidence="1">
    <location>
        <begin position="24"/>
        <end position="177"/>
    </location>
</feature>
<dbReference type="SUPFAM" id="SSF63829">
    <property type="entry name" value="Calcium-dependent phosphotriesterase"/>
    <property type="match status" value="1"/>
</dbReference>
<dbReference type="AlphaFoldDB" id="A0A3S0TWF7"/>
<dbReference type="Proteomes" id="UP000274545">
    <property type="component" value="Unassembled WGS sequence"/>
</dbReference>
<evidence type="ECO:0000313" key="3">
    <source>
        <dbReference type="EMBL" id="RUP75869.1"/>
    </source>
</evidence>
<dbReference type="RefSeq" id="WP_127093292.1">
    <property type="nucleotide sequence ID" value="NZ_RAHC01000013.1"/>
</dbReference>
<organism evidence="2 4">
    <name type="scientific">Spiroplasma poulsonii</name>
    <dbReference type="NCBI Taxonomy" id="2138"/>
    <lineage>
        <taxon>Bacteria</taxon>
        <taxon>Bacillati</taxon>
        <taxon>Mycoplasmatota</taxon>
        <taxon>Mollicutes</taxon>
        <taxon>Entomoplasmatales</taxon>
        <taxon>Spiroplasmataceae</taxon>
        <taxon>Spiroplasma</taxon>
    </lineage>
</organism>
<dbReference type="EMBL" id="RAHC01000029">
    <property type="protein sequence ID" value="RUP75141.1"/>
    <property type="molecule type" value="Genomic_DNA"/>
</dbReference>
<protein>
    <recommendedName>
        <fullName evidence="5">Two component regulator propeller</fullName>
    </recommendedName>
</protein>
<proteinExistence type="predicted"/>
<evidence type="ECO:0008006" key="5">
    <source>
        <dbReference type="Google" id="ProtNLM"/>
    </source>
</evidence>
<accession>A0A3S0TWF7</accession>
<dbReference type="InterPro" id="IPR015943">
    <property type="entry name" value="WD40/YVTN_repeat-like_dom_sf"/>
</dbReference>
<evidence type="ECO:0000256" key="1">
    <source>
        <dbReference type="SAM" id="SignalP"/>
    </source>
</evidence>
<reference evidence="2 4" key="1">
    <citation type="journal article" date="2019" name="Genome Biol. Evol.">
        <title>Toxin and genome evolution in a Drosophila defensive symbiosis.</title>
        <authorList>
            <person name="Ballinger M.J."/>
            <person name="Gawryluk R.M."/>
            <person name="Perlman S.J."/>
        </authorList>
    </citation>
    <scope>NUCLEOTIDE SEQUENCE [LARGE SCALE GENOMIC DNA]</scope>
    <source>
        <strain evidence="2">SNeo</strain>
        <strain evidence="4">sNeo</strain>
    </source>
</reference>
<sequence>MKKLLSLLTISTLTASVPAPLLANTTSTGPTKINIPLPALDDDIELKLNNDYLPIKKINGVNDKVQSISVDSKNNVYFGMGKGGAYVLKQGSDTPTKINGFVDVMISYASAIDSNDNIYFGTDNGAYKLVAGSSNVISISTLPSFVQSISVDSKNNVYFGTNNGLYVLKQHQQKSMV</sequence>
<name>A0A3S0TWF7_9MOLU</name>
<evidence type="ECO:0000313" key="4">
    <source>
        <dbReference type="Proteomes" id="UP000274545"/>
    </source>
</evidence>
<gene>
    <name evidence="3" type="ORF">D6D54_07460</name>
    <name evidence="2" type="ORF">D6D54_08935</name>
</gene>
<comment type="caution">
    <text evidence="2">The sequence shown here is derived from an EMBL/GenBank/DDBJ whole genome shotgun (WGS) entry which is preliminary data.</text>
</comment>
<keyword evidence="1" id="KW-0732">Signal</keyword>
<dbReference type="EMBL" id="RAHC01000013">
    <property type="protein sequence ID" value="RUP75869.1"/>
    <property type="molecule type" value="Genomic_DNA"/>
</dbReference>
<evidence type="ECO:0000313" key="2">
    <source>
        <dbReference type="EMBL" id="RUP75141.1"/>
    </source>
</evidence>
<dbReference type="Gene3D" id="2.130.10.10">
    <property type="entry name" value="YVTN repeat-like/Quinoprotein amine dehydrogenase"/>
    <property type="match status" value="1"/>
</dbReference>